<dbReference type="GO" id="GO:0016192">
    <property type="term" value="P:vesicle-mediated transport"/>
    <property type="evidence" value="ECO:0007669"/>
    <property type="project" value="UniProtKB-ARBA"/>
</dbReference>
<keyword evidence="3" id="KW-0812">Transmembrane</keyword>
<protein>
    <submittedName>
        <fullName evidence="9">Low-density lipoprotein receptor-related protein</fullName>
    </submittedName>
</protein>
<dbReference type="Gene3D" id="4.10.400.10">
    <property type="entry name" value="Low-density Lipoprotein Receptor"/>
    <property type="match status" value="2"/>
</dbReference>
<dbReference type="OrthoDB" id="10055367at2759"/>
<dbReference type="PRINTS" id="PR00261">
    <property type="entry name" value="LDLRECEPTOR"/>
</dbReference>
<dbReference type="EMBL" id="GAMC01011656">
    <property type="protein sequence ID" value="JAB94899.1"/>
    <property type="molecule type" value="mRNA"/>
</dbReference>
<dbReference type="PROSITE" id="PS50068">
    <property type="entry name" value="LDLRA_2"/>
    <property type="match status" value="2"/>
</dbReference>
<dbReference type="InterPro" id="IPR023415">
    <property type="entry name" value="LDLR_class-A_CS"/>
</dbReference>
<accession>W8C003</accession>
<keyword evidence="9" id="KW-0449">Lipoprotein</keyword>
<dbReference type="InterPro" id="IPR036055">
    <property type="entry name" value="LDL_receptor-like_sf"/>
</dbReference>
<gene>
    <name evidence="9" type="primary">LRP</name>
</gene>
<comment type="caution">
    <text evidence="8">Lacks conserved residue(s) required for the propagation of feature annotation.</text>
</comment>
<organism evidence="9">
    <name type="scientific">Ceratitis capitata</name>
    <name type="common">Mediterranean fruit fly</name>
    <name type="synonym">Tephritis capitata</name>
    <dbReference type="NCBI Taxonomy" id="7213"/>
    <lineage>
        <taxon>Eukaryota</taxon>
        <taxon>Metazoa</taxon>
        <taxon>Ecdysozoa</taxon>
        <taxon>Arthropoda</taxon>
        <taxon>Hexapoda</taxon>
        <taxon>Insecta</taxon>
        <taxon>Pterygota</taxon>
        <taxon>Neoptera</taxon>
        <taxon>Endopterygota</taxon>
        <taxon>Diptera</taxon>
        <taxon>Brachycera</taxon>
        <taxon>Muscomorpha</taxon>
        <taxon>Tephritoidea</taxon>
        <taxon>Tephritidae</taxon>
        <taxon>Ceratitis</taxon>
        <taxon>Ceratitis</taxon>
    </lineage>
</organism>
<dbReference type="GO" id="GO:0012505">
    <property type="term" value="C:endomembrane system"/>
    <property type="evidence" value="ECO:0007669"/>
    <property type="project" value="UniProtKB-SubCell"/>
</dbReference>
<evidence type="ECO:0000256" key="4">
    <source>
        <dbReference type="ARBA" id="ARBA00022737"/>
    </source>
</evidence>
<evidence type="ECO:0000256" key="3">
    <source>
        <dbReference type="ARBA" id="ARBA00022692"/>
    </source>
</evidence>
<dbReference type="PANTHER" id="PTHR24270:SF61">
    <property type="entry name" value="EGF-LIKE DOMAIN-CONTAINING PROTEIN"/>
    <property type="match status" value="1"/>
</dbReference>
<dbReference type="PANTHER" id="PTHR24270">
    <property type="entry name" value="LOW-DENSITY LIPOPROTEIN RECEPTOR-RELATED"/>
    <property type="match status" value="1"/>
</dbReference>
<feature type="disulfide bond" evidence="8">
    <location>
        <begin position="37"/>
        <end position="55"/>
    </location>
</feature>
<evidence type="ECO:0000256" key="8">
    <source>
        <dbReference type="PROSITE-ProRule" id="PRU00124"/>
    </source>
</evidence>
<evidence type="ECO:0000256" key="2">
    <source>
        <dbReference type="ARBA" id="ARBA00004308"/>
    </source>
</evidence>
<feature type="disulfide bond" evidence="8">
    <location>
        <begin position="88"/>
        <end position="103"/>
    </location>
</feature>
<evidence type="ECO:0000256" key="5">
    <source>
        <dbReference type="ARBA" id="ARBA00022989"/>
    </source>
</evidence>
<dbReference type="SUPFAM" id="SSF57424">
    <property type="entry name" value="LDL receptor-like module"/>
    <property type="match status" value="2"/>
</dbReference>
<comment type="subcellular location">
    <subcellularLocation>
        <location evidence="2">Endomembrane system</location>
    </subcellularLocation>
    <subcellularLocation>
        <location evidence="1">Membrane</location>
        <topology evidence="1">Single-pass membrane protein</topology>
    </subcellularLocation>
</comment>
<dbReference type="SMART" id="SM00192">
    <property type="entry name" value="LDLa"/>
    <property type="match status" value="2"/>
</dbReference>
<sequence>MTTTGRPTTSATFAQSNETLLIPSYNNTCLEHYEFACRNGDCIPIESVCDGAADCKQREDEDYELCSCSSDKWKCLRGGGCIPKTQVCDGRKQCKDGSDESNCRKYYNYVFVWHAINMCFI</sequence>
<keyword evidence="6" id="KW-0472">Membrane</keyword>
<dbReference type="PROSITE" id="PS01209">
    <property type="entry name" value="LDLRA_1"/>
    <property type="match status" value="2"/>
</dbReference>
<dbReference type="GO" id="GO:0005886">
    <property type="term" value="C:plasma membrane"/>
    <property type="evidence" value="ECO:0007669"/>
    <property type="project" value="TreeGrafter"/>
</dbReference>
<keyword evidence="4" id="KW-0677">Repeat</keyword>
<reference evidence="9" key="2">
    <citation type="journal article" date="2014" name="BMC Genomics">
        <title>A genomic perspective to assessing quality of mass-reared SIT flies used in Mediterranean fruit fly (Ceratitis capitata) eradication in California.</title>
        <authorList>
            <person name="Calla B."/>
            <person name="Hall B."/>
            <person name="Hou S."/>
            <person name="Geib S.M."/>
        </authorList>
    </citation>
    <scope>NUCLEOTIDE SEQUENCE</scope>
</reference>
<evidence type="ECO:0000313" key="9">
    <source>
        <dbReference type="EMBL" id="JAB94899.1"/>
    </source>
</evidence>
<reference evidence="9" key="1">
    <citation type="submission" date="2013-07" db="EMBL/GenBank/DDBJ databases">
        <authorList>
            <person name="Geib S."/>
        </authorList>
    </citation>
    <scope>NUCLEOTIDE SEQUENCE</scope>
</reference>
<evidence type="ECO:0000256" key="7">
    <source>
        <dbReference type="ARBA" id="ARBA00023157"/>
    </source>
</evidence>
<dbReference type="AlphaFoldDB" id="W8C003"/>
<evidence type="ECO:0000256" key="1">
    <source>
        <dbReference type="ARBA" id="ARBA00004167"/>
    </source>
</evidence>
<dbReference type="Pfam" id="PF00057">
    <property type="entry name" value="Ldl_recept_a"/>
    <property type="match status" value="2"/>
</dbReference>
<dbReference type="FunFam" id="4.10.400.10:FF:000140">
    <property type="entry name" value="Terribly reduced optic lobes, isoform AF"/>
    <property type="match status" value="1"/>
</dbReference>
<dbReference type="InterPro" id="IPR050685">
    <property type="entry name" value="LDLR"/>
</dbReference>
<keyword evidence="9" id="KW-0675">Receptor</keyword>
<name>W8C003_CERCA</name>
<dbReference type="EMBL" id="GAMC01011660">
    <property type="protein sequence ID" value="JAB94895.1"/>
    <property type="molecule type" value="mRNA"/>
</dbReference>
<evidence type="ECO:0000256" key="6">
    <source>
        <dbReference type="ARBA" id="ARBA00023136"/>
    </source>
</evidence>
<proteinExistence type="evidence at transcript level"/>
<dbReference type="CDD" id="cd00112">
    <property type="entry name" value="LDLa"/>
    <property type="match status" value="2"/>
</dbReference>
<dbReference type="InterPro" id="IPR002172">
    <property type="entry name" value="LDrepeatLR_classA_rpt"/>
</dbReference>
<keyword evidence="7 8" id="KW-1015">Disulfide bond</keyword>
<keyword evidence="5" id="KW-1133">Transmembrane helix</keyword>